<dbReference type="SMART" id="SM00421">
    <property type="entry name" value="HTH_LUXR"/>
    <property type="match status" value="1"/>
</dbReference>
<dbReference type="SUPFAM" id="SSF52540">
    <property type="entry name" value="P-loop containing nucleoside triphosphate hydrolases"/>
    <property type="match status" value="1"/>
</dbReference>
<accession>A0A2P4UDA6</accession>
<feature type="compositionally biased region" description="Gly residues" evidence="1">
    <location>
        <begin position="781"/>
        <end position="792"/>
    </location>
</feature>
<dbReference type="SUPFAM" id="SSF46894">
    <property type="entry name" value="C-terminal effector domain of the bipartite response regulators"/>
    <property type="match status" value="1"/>
</dbReference>
<sequence length="814" mass="85738">MARSTAIGYGDGLMDPPRTADACIGRRHEAAQVRALLGRGRLVTLTGPGGVGKTRLAALAAARTGPAFAGGVVFVDLTELRDGALLPDLVAARLGLRDRSGRSVLRLVVNRLAERPHLLVLDNCEHVVDAAGAFASSVLAGCPRTALLGTSRQSLGVAGEQLFQVLPFEVPPVASSPGDLARSDAVRLLVERASAVRPGFALTPENSAAIGRICRRLDGLPLAIELAAASLRSLSPRQLADRLARLPLPTDDSRLRTAVDWSYSLCSPVERAVWRRASVFAGSFDLPAAEQVCAGPGVAREELLDALDGLLDKSVLLGEEHGDVVRYRMLETIRRRGRELLDDAGERTPVSRGHRDWIDGLTAKADARWAGPGQPALIATLDSARADLRGALEWSLTEPGEAGAVLRIASRLDEYWAFSGRSAECRRWLDRALDATPSDHPDRPRALAFCALHAAWTADLNAAAARLAEAERLTVGTDEALLGYVRAHAAHVGSDERAASLAAGAAAAFRARGDVRRELHPLWILGMCGDDAALRRMLGLCESLGETRYRAMARLGLARLEVEHGDAAVAEDLARAALRDHLTLGAGAGTASVLDVLAWIADRTGDHVRAATLFGTADAPGRAIEPAPEVAGSGPRRVHRASTLAALGPDRFDQAFAAGRGMSPEAAARFALGADGPAADARPGSLTRRQWQVAGMVAEGLSNRDIAAHLVISQRTADTHVHNILDKLGFRTRAQIAAWFAEQSLSLSQLGPQDAAVLAGEVGDLSGFGGRVGDHARSSAGEGGPSPSGGTGELREIGPVSAHRGGQRPLIRGQ</sequence>
<dbReference type="InterPro" id="IPR003593">
    <property type="entry name" value="AAA+_ATPase"/>
</dbReference>
<dbReference type="Gene3D" id="1.10.10.10">
    <property type="entry name" value="Winged helix-like DNA-binding domain superfamily/Winged helix DNA-binding domain"/>
    <property type="match status" value="1"/>
</dbReference>
<evidence type="ECO:0000256" key="1">
    <source>
        <dbReference type="SAM" id="MobiDB-lite"/>
    </source>
</evidence>
<protein>
    <submittedName>
        <fullName evidence="3">Putative HTH-type transcriptional regulator</fullName>
    </submittedName>
</protein>
<dbReference type="GO" id="GO:0003677">
    <property type="term" value="F:DNA binding"/>
    <property type="evidence" value="ECO:0007669"/>
    <property type="project" value="InterPro"/>
</dbReference>
<dbReference type="SMART" id="SM00382">
    <property type="entry name" value="AAA"/>
    <property type="match status" value="1"/>
</dbReference>
<evidence type="ECO:0000259" key="2">
    <source>
        <dbReference type="PROSITE" id="PS50043"/>
    </source>
</evidence>
<dbReference type="EMBL" id="MTBP01000004">
    <property type="protein sequence ID" value="POM23029.1"/>
    <property type="molecule type" value="Genomic_DNA"/>
</dbReference>
<dbReference type="Gene3D" id="3.40.50.300">
    <property type="entry name" value="P-loop containing nucleotide triphosphate hydrolases"/>
    <property type="match status" value="1"/>
</dbReference>
<dbReference type="PANTHER" id="PTHR47691">
    <property type="entry name" value="REGULATOR-RELATED"/>
    <property type="match status" value="1"/>
</dbReference>
<dbReference type="InterPro" id="IPR016032">
    <property type="entry name" value="Sig_transdc_resp-reg_C-effctor"/>
</dbReference>
<reference evidence="3 4" key="1">
    <citation type="journal article" date="2017" name="Chemistry">
        <title>Isolation, Biosynthesis and Chemical Modifications of Rubterolones A-F: Rare Tropolone Alkaloids from Actinomadura sp. 5-2.</title>
        <authorList>
            <person name="Guo H."/>
            <person name="Benndorf R."/>
            <person name="Leichnitz D."/>
            <person name="Klassen J.L."/>
            <person name="Vollmers J."/>
            <person name="Gorls H."/>
            <person name="Steinacker M."/>
            <person name="Weigel C."/>
            <person name="Dahse H.M."/>
            <person name="Kaster A.K."/>
            <person name="de Beer Z.W."/>
            <person name="Poulsen M."/>
            <person name="Beemelmanns C."/>
        </authorList>
    </citation>
    <scope>NUCLEOTIDE SEQUENCE [LARGE SCALE GENOMIC DNA]</scope>
    <source>
        <strain evidence="3 4">5-2</strain>
    </source>
</reference>
<proteinExistence type="predicted"/>
<dbReference type="PANTHER" id="PTHR47691:SF3">
    <property type="entry name" value="HTH-TYPE TRANSCRIPTIONAL REGULATOR RV0890C-RELATED"/>
    <property type="match status" value="1"/>
</dbReference>
<keyword evidence="4" id="KW-1185">Reference proteome</keyword>
<evidence type="ECO:0000313" key="4">
    <source>
        <dbReference type="Proteomes" id="UP000242367"/>
    </source>
</evidence>
<dbReference type="InterPro" id="IPR036388">
    <property type="entry name" value="WH-like_DNA-bd_sf"/>
</dbReference>
<dbReference type="InterPro" id="IPR027417">
    <property type="entry name" value="P-loop_NTPase"/>
</dbReference>
<dbReference type="AlphaFoldDB" id="A0A2P4UDA6"/>
<name>A0A2P4UDA6_9ACTN</name>
<dbReference type="GO" id="GO:0006355">
    <property type="term" value="P:regulation of DNA-templated transcription"/>
    <property type="evidence" value="ECO:0007669"/>
    <property type="project" value="InterPro"/>
</dbReference>
<dbReference type="Proteomes" id="UP000242367">
    <property type="component" value="Unassembled WGS sequence"/>
</dbReference>
<dbReference type="InterPro" id="IPR000792">
    <property type="entry name" value="Tscrpt_reg_LuxR_C"/>
</dbReference>
<gene>
    <name evidence="3" type="ORF">BTM25_52350</name>
</gene>
<dbReference type="PRINTS" id="PR00038">
    <property type="entry name" value="HTHLUXR"/>
</dbReference>
<feature type="domain" description="HTH luxR-type" evidence="2">
    <location>
        <begin position="679"/>
        <end position="744"/>
    </location>
</feature>
<dbReference type="PRINTS" id="PR00364">
    <property type="entry name" value="DISEASERSIST"/>
</dbReference>
<dbReference type="CDD" id="cd06170">
    <property type="entry name" value="LuxR_C_like"/>
    <property type="match status" value="1"/>
</dbReference>
<feature type="region of interest" description="Disordered" evidence="1">
    <location>
        <begin position="769"/>
        <end position="814"/>
    </location>
</feature>
<comment type="caution">
    <text evidence="3">The sequence shown here is derived from an EMBL/GenBank/DDBJ whole genome shotgun (WGS) entry which is preliminary data.</text>
</comment>
<dbReference type="PROSITE" id="PS50043">
    <property type="entry name" value="HTH_LUXR_2"/>
    <property type="match status" value="1"/>
</dbReference>
<evidence type="ECO:0000313" key="3">
    <source>
        <dbReference type="EMBL" id="POM23029.1"/>
    </source>
</evidence>
<organism evidence="3 4">
    <name type="scientific">Actinomadura rubteroloni</name>
    <dbReference type="NCBI Taxonomy" id="1926885"/>
    <lineage>
        <taxon>Bacteria</taxon>
        <taxon>Bacillati</taxon>
        <taxon>Actinomycetota</taxon>
        <taxon>Actinomycetes</taxon>
        <taxon>Streptosporangiales</taxon>
        <taxon>Thermomonosporaceae</taxon>
        <taxon>Actinomadura</taxon>
    </lineage>
</organism>
<dbReference type="Pfam" id="PF00196">
    <property type="entry name" value="GerE"/>
    <property type="match status" value="1"/>
</dbReference>